<reference evidence="2 4" key="3">
    <citation type="submission" date="2023-03" db="EMBL/GenBank/DDBJ databases">
        <title>Agriculturally important microbes genome sequencing.</title>
        <authorList>
            <person name="Dunlap C."/>
        </authorList>
    </citation>
    <scope>NUCLEOTIDE SEQUENCE [LARGE SCALE GENOMIC DNA]</scope>
    <source>
        <strain evidence="2 4">CBP-3203</strain>
    </source>
</reference>
<evidence type="ECO:0000313" key="2">
    <source>
        <dbReference type="EMBL" id="MEC0485758.1"/>
    </source>
</evidence>
<organism evidence="1 3">
    <name type="scientific">Bacillus glycinifermentans</name>
    <dbReference type="NCBI Taxonomy" id="1664069"/>
    <lineage>
        <taxon>Bacteria</taxon>
        <taxon>Bacillati</taxon>
        <taxon>Bacillota</taxon>
        <taxon>Bacilli</taxon>
        <taxon>Bacillales</taxon>
        <taxon>Bacillaceae</taxon>
        <taxon>Bacillus</taxon>
    </lineage>
</organism>
<reference evidence="1" key="2">
    <citation type="submission" date="2015-10" db="EMBL/GenBank/DDBJ databases">
        <authorList>
            <person name="Gilbert D.G."/>
        </authorList>
    </citation>
    <scope>NUCLEOTIDE SEQUENCE</scope>
    <source>
        <strain evidence="1">GO-13</strain>
    </source>
</reference>
<dbReference type="Proteomes" id="UP000036168">
    <property type="component" value="Unassembled WGS sequence"/>
</dbReference>
<dbReference type="OrthoDB" id="2851232at2"/>
<evidence type="ECO:0000313" key="4">
    <source>
        <dbReference type="Proteomes" id="UP001341297"/>
    </source>
</evidence>
<sequence>MGSLLDEQRAWKGLTPRSKKRFFDLKENGKLEDGRIYDREGNDVSDYFEVAPKTSGRSNEGYRITRNAGGHDAENGGFTWAFYKTCKSFLDDYTTVKEPDLARLMFIATFVGFESQQLSHDNGRKIDKSGLQKILGLSANNFRDFYKRMTAAEILKENNEGVIELTPFLFHRGKVRGKSAETSRIKMYRKTIRELYENYSGRAAKKLSIVYMVLPFLNLKTNIVCFNPDETDTERLNKMHLDKLAALLDYKDSNKLRQTLESVKLNGKPVFWLPPDPNDRRKKIVIVNPNVVFGGPAKELDSIKVLFK</sequence>
<accession>A0A0T6BRI6</accession>
<dbReference type="AlphaFoldDB" id="A0A0T6BRI6"/>
<dbReference type="EMBL" id="LECW02000012">
    <property type="protein sequence ID" value="KRT94239.1"/>
    <property type="molecule type" value="Genomic_DNA"/>
</dbReference>
<name>A0A0T6BRI6_9BACI</name>
<dbReference type="RefSeq" id="WP_057957523.1">
    <property type="nucleotide sequence ID" value="NZ_JARRTL010000011.1"/>
</dbReference>
<proteinExistence type="predicted"/>
<reference evidence="1 3" key="1">
    <citation type="journal article" date="2015" name="Int. J. Syst. Evol. Microbiol.">
        <title>Bacillus glycinifermentans sp. nov., isolated from fermented soybean paste.</title>
        <authorList>
            <person name="Kim S.J."/>
            <person name="Dunlap C.A."/>
            <person name="Kwon S.W."/>
            <person name="Rooney A.P."/>
        </authorList>
    </citation>
    <scope>NUCLEOTIDE SEQUENCE [LARGE SCALE GENOMIC DNA]</scope>
    <source>
        <strain evidence="1 3">GO-13</strain>
    </source>
</reference>
<evidence type="ECO:0000313" key="1">
    <source>
        <dbReference type="EMBL" id="KRT94239.1"/>
    </source>
</evidence>
<dbReference type="EMBL" id="JARRTL010000011">
    <property type="protein sequence ID" value="MEC0485758.1"/>
    <property type="molecule type" value="Genomic_DNA"/>
</dbReference>
<gene>
    <name evidence="1" type="ORF">AB447_202820</name>
    <name evidence="2" type="ORF">P8828_13110</name>
</gene>
<comment type="caution">
    <text evidence="1">The sequence shown here is derived from an EMBL/GenBank/DDBJ whole genome shotgun (WGS) entry which is preliminary data.</text>
</comment>
<protein>
    <submittedName>
        <fullName evidence="1">Uncharacterized protein</fullName>
    </submittedName>
</protein>
<dbReference type="Proteomes" id="UP001341297">
    <property type="component" value="Unassembled WGS sequence"/>
</dbReference>
<evidence type="ECO:0000313" key="3">
    <source>
        <dbReference type="Proteomes" id="UP000036168"/>
    </source>
</evidence>
<keyword evidence="4" id="KW-1185">Reference proteome</keyword>